<name>A0AAN8RZ99_9PEZI</name>
<proteinExistence type="predicted"/>
<sequence>MEGGRVKAPTVPAGHLNLLSDPSLSSSAAPAATIWQSTVKREKVSRFAGLHMKTRGVGMSTNPSSRYSKVEAGRGRRQGYRLERILIRTMALLLQICVATS</sequence>
<reference evidence="1 2" key="1">
    <citation type="submission" date="2019-10" db="EMBL/GenBank/DDBJ databases">
        <authorList>
            <person name="Palmer J.M."/>
        </authorList>
    </citation>
    <scope>NUCLEOTIDE SEQUENCE [LARGE SCALE GENOMIC DNA]</scope>
    <source>
        <strain evidence="1 2">TWF506</strain>
    </source>
</reference>
<gene>
    <name evidence="1" type="ORF">TWF506_004847</name>
</gene>
<organism evidence="1 2">
    <name type="scientific">Arthrobotrys conoides</name>
    <dbReference type="NCBI Taxonomy" id="74498"/>
    <lineage>
        <taxon>Eukaryota</taxon>
        <taxon>Fungi</taxon>
        <taxon>Dikarya</taxon>
        <taxon>Ascomycota</taxon>
        <taxon>Pezizomycotina</taxon>
        <taxon>Orbiliomycetes</taxon>
        <taxon>Orbiliales</taxon>
        <taxon>Orbiliaceae</taxon>
        <taxon>Arthrobotrys</taxon>
    </lineage>
</organism>
<evidence type="ECO:0000313" key="1">
    <source>
        <dbReference type="EMBL" id="KAK6517664.1"/>
    </source>
</evidence>
<dbReference type="Proteomes" id="UP001307849">
    <property type="component" value="Unassembled WGS sequence"/>
</dbReference>
<comment type="caution">
    <text evidence="1">The sequence shown here is derived from an EMBL/GenBank/DDBJ whole genome shotgun (WGS) entry which is preliminary data.</text>
</comment>
<accession>A0AAN8RZ99</accession>
<dbReference type="EMBL" id="JAVHJM010000002">
    <property type="protein sequence ID" value="KAK6517664.1"/>
    <property type="molecule type" value="Genomic_DNA"/>
</dbReference>
<evidence type="ECO:0000313" key="2">
    <source>
        <dbReference type="Proteomes" id="UP001307849"/>
    </source>
</evidence>
<dbReference type="AlphaFoldDB" id="A0AAN8RZ99"/>
<keyword evidence="2" id="KW-1185">Reference proteome</keyword>
<protein>
    <submittedName>
        <fullName evidence="1">Uncharacterized protein</fullName>
    </submittedName>
</protein>